<name>A0A081CX83_9HYPH</name>
<organism evidence="3 4">
    <name type="scientific">Agrobacterium rubi TR3 = NBRC 13261</name>
    <dbReference type="NCBI Taxonomy" id="1368415"/>
    <lineage>
        <taxon>Bacteria</taxon>
        <taxon>Pseudomonadati</taxon>
        <taxon>Pseudomonadota</taxon>
        <taxon>Alphaproteobacteria</taxon>
        <taxon>Hyphomicrobiales</taxon>
        <taxon>Rhizobiaceae</taxon>
        <taxon>Rhizobium/Agrobacterium group</taxon>
        <taxon>Agrobacterium</taxon>
    </lineage>
</organism>
<protein>
    <submittedName>
        <fullName evidence="3">Putative glycosyltransferase</fullName>
    </submittedName>
</protein>
<dbReference type="AlphaFoldDB" id="A0A081CX83"/>
<comment type="caution">
    <text evidence="3">The sequence shown here is derived from an EMBL/GenBank/DDBJ whole genome shotgun (WGS) entry which is preliminary data.</text>
</comment>
<feature type="domain" description="Glycosyl transferase family 1" evidence="2">
    <location>
        <begin position="249"/>
        <end position="412"/>
    </location>
</feature>
<dbReference type="eggNOG" id="COG0438">
    <property type="taxonomic scope" value="Bacteria"/>
</dbReference>
<evidence type="ECO:0000313" key="3">
    <source>
        <dbReference type="EMBL" id="GAK71279.1"/>
    </source>
</evidence>
<keyword evidence="3" id="KW-0808">Transferase</keyword>
<accession>A0A081CX83</accession>
<feature type="region of interest" description="Disordered" evidence="1">
    <location>
        <begin position="1"/>
        <end position="20"/>
    </location>
</feature>
<dbReference type="PANTHER" id="PTHR12526:SF636">
    <property type="entry name" value="BLL3647 PROTEIN"/>
    <property type="match status" value="1"/>
</dbReference>
<evidence type="ECO:0000256" key="1">
    <source>
        <dbReference type="SAM" id="MobiDB-lite"/>
    </source>
</evidence>
<reference evidence="3 4" key="1">
    <citation type="submission" date="2014-08" db="EMBL/GenBank/DDBJ databases">
        <title>Whole genome shotgun sequence of Rhizobium rubi NBRC 13261.</title>
        <authorList>
            <person name="Katano-Makiyama Y."/>
            <person name="Hosoyama A."/>
            <person name="Hashimoto M."/>
            <person name="Hosoyama Y."/>
            <person name="Noguchi M."/>
            <person name="Tsuchikane K."/>
            <person name="Uohara A."/>
            <person name="Ohji S."/>
            <person name="Ichikawa N."/>
            <person name="Kimura A."/>
            <person name="Yamazoe A."/>
            <person name="Fujita N."/>
        </authorList>
    </citation>
    <scope>NUCLEOTIDE SEQUENCE [LARGE SCALE GENOMIC DNA]</scope>
    <source>
        <strain evidence="3 4">NBRC 13261</strain>
    </source>
</reference>
<feature type="compositionally biased region" description="Basic and acidic residues" evidence="1">
    <location>
        <begin position="1"/>
        <end position="14"/>
    </location>
</feature>
<evidence type="ECO:0000259" key="2">
    <source>
        <dbReference type="Pfam" id="PF00534"/>
    </source>
</evidence>
<dbReference type="Proteomes" id="UP000028701">
    <property type="component" value="Unassembled WGS sequence"/>
</dbReference>
<dbReference type="Gene3D" id="3.40.50.2000">
    <property type="entry name" value="Glycogen Phosphorylase B"/>
    <property type="match status" value="2"/>
</dbReference>
<sequence length="439" mass="49149">MASDGRYRKSRDPPRLSPESDADIVTVKKKIMVLLKGYPRLSETFIAQELLGLEKAGLELELVSMRRPTDKKRHPVHDEIRANVTYLPEYLHEEPLRVLKALWACRSKPGFGKALRCFGHDLRHDLTRNRFRRFGQAAVLAHEWPDDAGWLHVHFIHTPASVAAYTHLITGTPWTISAHAKDIWTSSDRNLSAKLDSARWAVTCTASGFRHLQNLSSDKTKVHLSYHGLDLTRFPHFEGPRPSRDGSDPDDPVRILSVGRAVKKKGIDILLQALAALPSSLHWRFTHIGGGDELATLKALADELGLSERIEWTGAMEQKQVLEHYRQADLFALACRITSDGDRDGLPNVLVEAASQNLACISTNISGIPEFFIDGENGLLTEPEDATAFSQALLSVITDPGLRTKLGDAAENRVRTSFDHRNSITELKALFEQEWEKDL</sequence>
<dbReference type="InterPro" id="IPR001296">
    <property type="entry name" value="Glyco_trans_1"/>
</dbReference>
<proteinExistence type="predicted"/>
<dbReference type="PANTHER" id="PTHR12526">
    <property type="entry name" value="GLYCOSYLTRANSFERASE"/>
    <property type="match status" value="1"/>
</dbReference>
<evidence type="ECO:0000313" key="4">
    <source>
        <dbReference type="Proteomes" id="UP000028701"/>
    </source>
</evidence>
<dbReference type="SUPFAM" id="SSF53756">
    <property type="entry name" value="UDP-Glycosyltransferase/glycogen phosphorylase"/>
    <property type="match status" value="1"/>
</dbReference>
<dbReference type="GO" id="GO:0016757">
    <property type="term" value="F:glycosyltransferase activity"/>
    <property type="evidence" value="ECO:0007669"/>
    <property type="project" value="InterPro"/>
</dbReference>
<dbReference type="EMBL" id="BBJU01000016">
    <property type="protein sequence ID" value="GAK71279.1"/>
    <property type="molecule type" value="Genomic_DNA"/>
</dbReference>
<dbReference type="Pfam" id="PF00534">
    <property type="entry name" value="Glycos_transf_1"/>
    <property type="match status" value="1"/>
</dbReference>
<gene>
    <name evidence="3" type="ORF">RRU01S_16_00420</name>
</gene>